<organism evidence="3 4">
    <name type="scientific">Diploscapter pachys</name>
    <dbReference type="NCBI Taxonomy" id="2018661"/>
    <lineage>
        <taxon>Eukaryota</taxon>
        <taxon>Metazoa</taxon>
        <taxon>Ecdysozoa</taxon>
        <taxon>Nematoda</taxon>
        <taxon>Chromadorea</taxon>
        <taxon>Rhabditida</taxon>
        <taxon>Rhabditina</taxon>
        <taxon>Rhabditomorpha</taxon>
        <taxon>Rhabditoidea</taxon>
        <taxon>Rhabditidae</taxon>
        <taxon>Diploscapter</taxon>
    </lineage>
</organism>
<keyword evidence="1" id="KW-0547">Nucleotide-binding</keyword>
<gene>
    <name evidence="3" type="ORF">WR25_07581</name>
</gene>
<dbReference type="AlphaFoldDB" id="A0A2A2LQD6"/>
<dbReference type="EMBL" id="LIAE01006521">
    <property type="protein sequence ID" value="PAV88339.1"/>
    <property type="molecule type" value="Genomic_DNA"/>
</dbReference>
<dbReference type="OrthoDB" id="5872528at2759"/>
<name>A0A2A2LQD6_9BILA</name>
<sequence>MSDDEDETVVLKNETVVESSRAKYRVLKKLGAGGFGDVYRVEDISTKVLCAMKVEVKKEDRRHSKLKMEISILKMVSEERALSHFTKIIDRGKKDTYFFLVMELVGKSLQDLKMERPDKIFSISTGLGASKQCLEAIEDLHKYGFIHRDIKPANYAAGLKDKNQLHLIYILDFGIARKITNDVGELKAPRTATKFKGTIKFAAMNCHLLRELGYKDDCESWFYQLIDLINIQGLPWRRLSEKDEVLRVKEESRNLKKDQLFYGIRCRETLGKILSYIDQQQYCDRIDYFYIYQLLETGAKECGGDINAPYDWERD</sequence>
<dbReference type="InterPro" id="IPR011009">
    <property type="entry name" value="Kinase-like_dom_sf"/>
</dbReference>
<feature type="domain" description="Protein kinase" evidence="2">
    <location>
        <begin position="24"/>
        <end position="315"/>
    </location>
</feature>
<dbReference type="STRING" id="2018661.A0A2A2LQD6"/>
<comment type="caution">
    <text evidence="3">The sequence shown here is derived from an EMBL/GenBank/DDBJ whole genome shotgun (WGS) entry which is preliminary data.</text>
</comment>
<proteinExistence type="predicted"/>
<dbReference type="GO" id="GO:0004672">
    <property type="term" value="F:protein kinase activity"/>
    <property type="evidence" value="ECO:0007669"/>
    <property type="project" value="InterPro"/>
</dbReference>
<evidence type="ECO:0000313" key="4">
    <source>
        <dbReference type="Proteomes" id="UP000218231"/>
    </source>
</evidence>
<accession>A0A2A2LQD6</accession>
<dbReference type="Proteomes" id="UP000218231">
    <property type="component" value="Unassembled WGS sequence"/>
</dbReference>
<dbReference type="Pfam" id="PF00069">
    <property type="entry name" value="Pkinase"/>
    <property type="match status" value="1"/>
</dbReference>
<dbReference type="Gene3D" id="1.10.510.10">
    <property type="entry name" value="Transferase(Phosphotransferase) domain 1"/>
    <property type="match status" value="1"/>
</dbReference>
<dbReference type="GO" id="GO:0005524">
    <property type="term" value="F:ATP binding"/>
    <property type="evidence" value="ECO:0007669"/>
    <property type="project" value="UniProtKB-UniRule"/>
</dbReference>
<evidence type="ECO:0000259" key="2">
    <source>
        <dbReference type="PROSITE" id="PS50011"/>
    </source>
</evidence>
<dbReference type="PROSITE" id="PS00107">
    <property type="entry name" value="PROTEIN_KINASE_ATP"/>
    <property type="match status" value="1"/>
</dbReference>
<evidence type="ECO:0000313" key="3">
    <source>
        <dbReference type="EMBL" id="PAV88339.1"/>
    </source>
</evidence>
<dbReference type="SMART" id="SM00220">
    <property type="entry name" value="S_TKc"/>
    <property type="match status" value="1"/>
</dbReference>
<dbReference type="FunFam" id="1.10.510.10:FF:000967">
    <property type="entry name" value="Protein CBG11274"/>
    <property type="match status" value="1"/>
</dbReference>
<evidence type="ECO:0000256" key="1">
    <source>
        <dbReference type="PROSITE-ProRule" id="PRU10141"/>
    </source>
</evidence>
<keyword evidence="1" id="KW-0067">ATP-binding</keyword>
<feature type="binding site" evidence="1">
    <location>
        <position position="53"/>
    </location>
    <ligand>
        <name>ATP</name>
        <dbReference type="ChEBI" id="CHEBI:30616"/>
    </ligand>
</feature>
<protein>
    <recommendedName>
        <fullName evidence="2">Protein kinase domain-containing protein</fullName>
    </recommendedName>
</protein>
<dbReference type="PROSITE" id="PS50011">
    <property type="entry name" value="PROTEIN_KINASE_DOM"/>
    <property type="match status" value="1"/>
</dbReference>
<reference evidence="3 4" key="1">
    <citation type="journal article" date="2017" name="Curr. Biol.">
        <title>Genome architecture and evolution of a unichromosomal asexual nematode.</title>
        <authorList>
            <person name="Fradin H."/>
            <person name="Zegar C."/>
            <person name="Gutwein M."/>
            <person name="Lucas J."/>
            <person name="Kovtun M."/>
            <person name="Corcoran D."/>
            <person name="Baugh L.R."/>
            <person name="Kiontke K."/>
            <person name="Gunsalus K."/>
            <person name="Fitch D.H."/>
            <person name="Piano F."/>
        </authorList>
    </citation>
    <scope>NUCLEOTIDE SEQUENCE [LARGE SCALE GENOMIC DNA]</scope>
    <source>
        <strain evidence="3">PF1309</strain>
    </source>
</reference>
<dbReference type="PANTHER" id="PTHR11909">
    <property type="entry name" value="CASEIN KINASE-RELATED"/>
    <property type="match status" value="1"/>
</dbReference>
<dbReference type="SUPFAM" id="SSF56112">
    <property type="entry name" value="Protein kinase-like (PK-like)"/>
    <property type="match status" value="1"/>
</dbReference>
<keyword evidence="4" id="KW-1185">Reference proteome</keyword>
<dbReference type="InterPro" id="IPR050235">
    <property type="entry name" value="CK1_Ser-Thr_kinase"/>
</dbReference>
<dbReference type="InterPro" id="IPR000719">
    <property type="entry name" value="Prot_kinase_dom"/>
</dbReference>
<dbReference type="InterPro" id="IPR017441">
    <property type="entry name" value="Protein_kinase_ATP_BS"/>
</dbReference>